<evidence type="ECO:0000256" key="1">
    <source>
        <dbReference type="SAM" id="MobiDB-lite"/>
    </source>
</evidence>
<dbReference type="Pfam" id="PF08044">
    <property type="entry name" value="DUF1707"/>
    <property type="match status" value="1"/>
</dbReference>
<comment type="caution">
    <text evidence="4">The sequence shown here is derived from an EMBL/GenBank/DDBJ whole genome shotgun (WGS) entry which is preliminary data.</text>
</comment>
<feature type="domain" description="DUF1707" evidence="2">
    <location>
        <begin position="7"/>
        <end position="59"/>
    </location>
</feature>
<evidence type="ECO:0000313" key="4">
    <source>
        <dbReference type="EMBL" id="MEV0968015.1"/>
    </source>
</evidence>
<dbReference type="InterPro" id="IPR012551">
    <property type="entry name" value="DUF1707_SHOCT-like"/>
</dbReference>
<dbReference type="EMBL" id="JBFALK010000002">
    <property type="protein sequence ID" value="MEV0968015.1"/>
    <property type="molecule type" value="Genomic_DNA"/>
</dbReference>
<evidence type="ECO:0000259" key="2">
    <source>
        <dbReference type="Pfam" id="PF08044"/>
    </source>
</evidence>
<feature type="compositionally biased region" description="Basic and acidic residues" evidence="1">
    <location>
        <begin position="254"/>
        <end position="286"/>
    </location>
</feature>
<gene>
    <name evidence="4" type="ORF">AB0I59_05230</name>
</gene>
<dbReference type="PANTHER" id="PTHR40763">
    <property type="entry name" value="MEMBRANE PROTEIN-RELATED"/>
    <property type="match status" value="1"/>
</dbReference>
<dbReference type="InterPro" id="IPR024425">
    <property type="entry name" value="LiaF-like_C"/>
</dbReference>
<protein>
    <submittedName>
        <fullName evidence="4">DUF1707 domain-containing protein</fullName>
    </submittedName>
</protein>
<dbReference type="Pfam" id="PF09922">
    <property type="entry name" value="LiaF-like_C"/>
    <property type="match status" value="1"/>
</dbReference>
<feature type="domain" description="Cell wall-active antibiotics response LiaF-like C-terminal" evidence="3">
    <location>
        <begin position="96"/>
        <end position="161"/>
    </location>
</feature>
<proteinExistence type="predicted"/>
<sequence length="299" mass="33189">MSDLGGMRASDAEREAVVERLREASVDGRLTLAELTERTEAAYLAQTHAELGQLTADLPGGAPAPAYRPPATGGGGGGGKVRKWIVAVMGDAKRQGSWRIDQEIGAVCVMGDVTLDLREAEVRTNAIDIVATCVMGDIKIIVPDGVDVELSGMTIMGDKKVQVVEAPPNQNAPVVRVRAYVVMGDVKIIGDSRARPIKRGWFAWSEWWQERRAEAYHDLHHGLGHDARHGLRHGLRHDPLQALGEARDAYREMRRDARESHREMRREVRETRREARDAWRDARDGYPPEPPAPPQSPRR</sequence>
<feature type="compositionally biased region" description="Pro residues" evidence="1">
    <location>
        <begin position="287"/>
        <end position="299"/>
    </location>
</feature>
<reference evidence="4 5" key="1">
    <citation type="submission" date="2024-06" db="EMBL/GenBank/DDBJ databases">
        <title>The Natural Products Discovery Center: Release of the First 8490 Sequenced Strains for Exploring Actinobacteria Biosynthetic Diversity.</title>
        <authorList>
            <person name="Kalkreuter E."/>
            <person name="Kautsar S.A."/>
            <person name="Yang D."/>
            <person name="Bader C.D."/>
            <person name="Teijaro C.N."/>
            <person name="Fluegel L."/>
            <person name="Davis C.M."/>
            <person name="Simpson J.R."/>
            <person name="Lauterbach L."/>
            <person name="Steele A.D."/>
            <person name="Gui C."/>
            <person name="Meng S."/>
            <person name="Li G."/>
            <person name="Viehrig K."/>
            <person name="Ye F."/>
            <person name="Su P."/>
            <person name="Kiefer A.F."/>
            <person name="Nichols A."/>
            <person name="Cepeda A.J."/>
            <person name="Yan W."/>
            <person name="Fan B."/>
            <person name="Jiang Y."/>
            <person name="Adhikari A."/>
            <person name="Zheng C.-J."/>
            <person name="Schuster L."/>
            <person name="Cowan T.M."/>
            <person name="Smanski M.J."/>
            <person name="Chevrette M.G."/>
            <person name="De Carvalho L.P.S."/>
            <person name="Shen B."/>
        </authorList>
    </citation>
    <scope>NUCLEOTIDE SEQUENCE [LARGE SCALE GENOMIC DNA]</scope>
    <source>
        <strain evidence="4 5">NPDC050100</strain>
    </source>
</reference>
<dbReference type="Proteomes" id="UP001551675">
    <property type="component" value="Unassembled WGS sequence"/>
</dbReference>
<evidence type="ECO:0000259" key="3">
    <source>
        <dbReference type="Pfam" id="PF09922"/>
    </source>
</evidence>
<feature type="region of interest" description="Disordered" evidence="1">
    <location>
        <begin position="254"/>
        <end position="299"/>
    </location>
</feature>
<name>A0ABV3G8P5_MICGL</name>
<dbReference type="RefSeq" id="WP_082776824.1">
    <property type="nucleotide sequence ID" value="NZ_JBFALK010000002.1"/>
</dbReference>
<accession>A0ABV3G8P5</accession>
<dbReference type="PANTHER" id="PTHR40763:SF4">
    <property type="entry name" value="DUF1707 DOMAIN-CONTAINING PROTEIN"/>
    <property type="match status" value="1"/>
</dbReference>
<keyword evidence="5" id="KW-1185">Reference proteome</keyword>
<evidence type="ECO:0000313" key="5">
    <source>
        <dbReference type="Proteomes" id="UP001551675"/>
    </source>
</evidence>
<organism evidence="4 5">
    <name type="scientific">Microtetraspora glauca</name>
    <dbReference type="NCBI Taxonomy" id="1996"/>
    <lineage>
        <taxon>Bacteria</taxon>
        <taxon>Bacillati</taxon>
        <taxon>Actinomycetota</taxon>
        <taxon>Actinomycetes</taxon>
        <taxon>Streptosporangiales</taxon>
        <taxon>Streptosporangiaceae</taxon>
        <taxon>Microtetraspora</taxon>
    </lineage>
</organism>